<dbReference type="Proteomes" id="UP000007875">
    <property type="component" value="Unassembled WGS sequence"/>
</dbReference>
<keyword evidence="4 5" id="KW-0963">Cytoplasm</keyword>
<dbReference type="NCBIfam" id="TIGR01814">
    <property type="entry name" value="kynureninase"/>
    <property type="match status" value="1"/>
</dbReference>
<feature type="binding site" evidence="4">
    <location>
        <position position="240"/>
    </location>
    <ligand>
        <name>pyridoxal 5'-phosphate</name>
        <dbReference type="ChEBI" id="CHEBI:597326"/>
    </ligand>
</feature>
<dbReference type="Gene3D" id="3.40.640.10">
    <property type="entry name" value="Type I PLP-dependent aspartate aminotransferase-like (Major domain)"/>
    <property type="match status" value="1"/>
</dbReference>
<comment type="pathway">
    <text evidence="4 5">Amino-acid degradation; L-kynurenine degradation; L-alanine and anthranilate from L-kynurenine: step 1/1.</text>
</comment>
<dbReference type="InterPro" id="IPR015424">
    <property type="entry name" value="PyrdxlP-dep_Trfase"/>
</dbReference>
<dbReference type="EC" id="3.7.1.3" evidence="4 5"/>
<feature type="modified residue" description="N6-(pyridoxal phosphate)lysine" evidence="4">
    <location>
        <position position="211"/>
    </location>
</feature>
<dbReference type="InterPro" id="IPR015422">
    <property type="entry name" value="PyrdxlP-dep_Trfase_small"/>
</dbReference>
<dbReference type="GO" id="GO:0034354">
    <property type="term" value="P:'de novo' NAD+ biosynthetic process from L-tryptophan"/>
    <property type="evidence" value="ECO:0007669"/>
    <property type="project" value="UniProtKB-UniRule"/>
</dbReference>
<protein>
    <recommendedName>
        <fullName evidence="4 5">Kynureninase</fullName>
        <ecNumber evidence="4 5">3.7.1.3</ecNumber>
    </recommendedName>
    <alternativeName>
        <fullName evidence="4">L-kynurenine hydrolase</fullName>
    </alternativeName>
</protein>
<keyword evidence="3 4" id="KW-0663">Pyridoxal phosphate</keyword>
<feature type="binding site" evidence="4">
    <location>
        <position position="73"/>
    </location>
    <ligand>
        <name>pyridoxal 5'-phosphate</name>
        <dbReference type="ChEBI" id="CHEBI:597326"/>
    </ligand>
</feature>
<dbReference type="Pfam" id="PF22580">
    <property type="entry name" value="KYNU_C"/>
    <property type="match status" value="1"/>
</dbReference>
<dbReference type="STRING" id="51511.ENSCSAVP00000011133"/>
<dbReference type="GO" id="GO:0030170">
    <property type="term" value="F:pyridoxal phosphate binding"/>
    <property type="evidence" value="ECO:0007669"/>
    <property type="project" value="UniProtKB-UniRule"/>
</dbReference>
<feature type="binding site" evidence="4">
    <location>
        <position position="156"/>
    </location>
    <ligand>
        <name>pyridoxal 5'-phosphate</name>
        <dbReference type="ChEBI" id="CHEBI:597326"/>
    </ligand>
</feature>
<dbReference type="PIRSF" id="PIRSF038800">
    <property type="entry name" value="KYNU"/>
    <property type="match status" value="1"/>
</dbReference>
<evidence type="ECO:0000256" key="1">
    <source>
        <dbReference type="ARBA" id="ARBA00022642"/>
    </source>
</evidence>
<sequence>ESCLDLCSHSLGLQPKRTKTLVSQVLDEWANRGSLTYRHPGVTNIFSDLDLAERLGRIIGAHKDEVAVMNSLTVNLNLLLTSFYTPTQERHKILLEESTFPTNYFACESHINNHKKYLVNESLFLLRPGQDELFHTKDILNIIEMEGDSIALVMLSGVQYLTGQLLDMEVITKAAHKKGCKVGFDLAQAIGAVELSLHDWEVDFAVWGNFKFMNCGPGAIGGAFMHRKHVHNNFPKLLGWWGYDIATRFNFTPQLDPLPGINGYRNSAPSPLNLACLAASLEIFEKTTIRKLRKKSILLNRQVQANVPLTHLILLLQLSSYGVKMISPSDFTQRGCQMTVRLEKFDTKKVHQRLKDNAVNCSFKDPDMIRISPNPFYTRFWDVYRFYQVFQTVLKN</sequence>
<feature type="binding site" evidence="4">
    <location>
        <position position="72"/>
    </location>
    <ligand>
        <name>pyridoxal 5'-phosphate</name>
        <dbReference type="ChEBI" id="CHEBI:597326"/>
    </ligand>
</feature>
<dbReference type="GeneTree" id="ENSGT00390000008033"/>
<dbReference type="InterPro" id="IPR015421">
    <property type="entry name" value="PyrdxlP-dep_Trfase_major"/>
</dbReference>
<feature type="binding site" evidence="4">
    <location>
        <position position="185"/>
    </location>
    <ligand>
        <name>pyridoxal 5'-phosphate</name>
        <dbReference type="ChEBI" id="CHEBI:597326"/>
    </ligand>
</feature>
<comment type="caution">
    <text evidence="4">Lacks conserved residue(s) required for the propagation of feature annotation.</text>
</comment>
<evidence type="ECO:0000256" key="4">
    <source>
        <dbReference type="HAMAP-Rule" id="MF_03017"/>
    </source>
</evidence>
<dbReference type="InterPro" id="IPR010111">
    <property type="entry name" value="Kynureninase"/>
</dbReference>
<gene>
    <name evidence="4" type="primary">KYNU</name>
</gene>
<comment type="subcellular location">
    <subcellularLocation>
        <location evidence="4 5">Cytoplasm</location>
    </subcellularLocation>
</comment>
<organism evidence="7 8">
    <name type="scientific">Ciona savignyi</name>
    <name type="common">Pacific transparent sea squirt</name>
    <dbReference type="NCBI Taxonomy" id="51511"/>
    <lineage>
        <taxon>Eukaryota</taxon>
        <taxon>Metazoa</taxon>
        <taxon>Chordata</taxon>
        <taxon>Tunicata</taxon>
        <taxon>Ascidiacea</taxon>
        <taxon>Phlebobranchia</taxon>
        <taxon>Cionidae</taxon>
        <taxon>Ciona</taxon>
    </lineage>
</organism>
<reference evidence="8" key="1">
    <citation type="submission" date="2003-08" db="EMBL/GenBank/DDBJ databases">
        <authorList>
            <person name="Birren B."/>
            <person name="Nusbaum C."/>
            <person name="Abebe A."/>
            <person name="Abouelleil A."/>
            <person name="Adekoya E."/>
            <person name="Ait-zahra M."/>
            <person name="Allen N."/>
            <person name="Allen T."/>
            <person name="An P."/>
            <person name="Anderson M."/>
            <person name="Anderson S."/>
            <person name="Arachchi H."/>
            <person name="Armbruster J."/>
            <person name="Bachantsang P."/>
            <person name="Baldwin J."/>
            <person name="Barry A."/>
            <person name="Bayul T."/>
            <person name="Blitshsteyn B."/>
            <person name="Bloom T."/>
            <person name="Blye J."/>
            <person name="Boguslavskiy L."/>
            <person name="Borowsky M."/>
            <person name="Boukhgalter B."/>
            <person name="Brunache A."/>
            <person name="Butler J."/>
            <person name="Calixte N."/>
            <person name="Calvo S."/>
            <person name="Camarata J."/>
            <person name="Campo K."/>
            <person name="Chang J."/>
            <person name="Cheshatsang Y."/>
            <person name="Citroen M."/>
            <person name="Collymore A."/>
            <person name="Considine T."/>
            <person name="Cook A."/>
            <person name="Cooke P."/>
            <person name="Corum B."/>
            <person name="Cuomo C."/>
            <person name="David R."/>
            <person name="Dawoe T."/>
            <person name="Degray S."/>
            <person name="Dodge S."/>
            <person name="Dooley K."/>
            <person name="Dorje P."/>
            <person name="Dorjee K."/>
            <person name="Dorris L."/>
            <person name="Duffey N."/>
            <person name="Dupes A."/>
            <person name="Elkins T."/>
            <person name="Engels R."/>
            <person name="Erickson J."/>
            <person name="Farina A."/>
            <person name="Faro S."/>
            <person name="Ferreira P."/>
            <person name="Fischer H."/>
            <person name="Fitzgerald M."/>
            <person name="Foley K."/>
            <person name="Gage D."/>
            <person name="Galagan J."/>
            <person name="Gearin G."/>
            <person name="Gnerre S."/>
            <person name="Gnirke A."/>
            <person name="Goyette A."/>
            <person name="Graham J."/>
            <person name="Grandbois E."/>
            <person name="Gyaltsen K."/>
            <person name="Hafez N."/>
            <person name="Hagopian D."/>
            <person name="Hagos B."/>
            <person name="Hall J."/>
            <person name="Hatcher B."/>
            <person name="Heller A."/>
            <person name="Higgins H."/>
            <person name="Honan T."/>
            <person name="Horn A."/>
            <person name="Houde N."/>
            <person name="Hughes L."/>
            <person name="Hulme W."/>
            <person name="Husby E."/>
            <person name="Iliev I."/>
            <person name="Jaffe D."/>
            <person name="Jones C."/>
            <person name="Kamal M."/>
            <person name="Kamat A."/>
            <person name="Kamvysselis M."/>
            <person name="Karlsson E."/>
            <person name="Kells C."/>
            <person name="Kieu A."/>
            <person name="Kisner P."/>
            <person name="Kodira C."/>
            <person name="Kulbokas E."/>
            <person name="Labutti K."/>
            <person name="Lama D."/>
            <person name="Landers T."/>
            <person name="Leger J."/>
            <person name="Levine S."/>
            <person name="Lewis D."/>
            <person name="Lewis T."/>
            <person name="Lindblad-toh K."/>
            <person name="Liu X."/>
            <person name="Lokyitsang T."/>
            <person name="Lokyitsang Y."/>
            <person name="Lucien O."/>
            <person name="Lui A."/>
            <person name="Ma L.J."/>
            <person name="Mabbitt R."/>
            <person name="Macdonald J."/>
            <person name="Maclean C."/>
            <person name="Major J."/>
            <person name="Manning J."/>
            <person name="Marabella R."/>
            <person name="Maru K."/>
            <person name="Matthews C."/>
            <person name="Mauceli E."/>
            <person name="Mccarthy M."/>
            <person name="Mcdonough S."/>
            <person name="Mcghee T."/>
            <person name="Meldrim J."/>
            <person name="Meneus L."/>
            <person name="Mesirov J."/>
            <person name="Mihalev A."/>
            <person name="Mihova T."/>
            <person name="Mikkelsen T."/>
            <person name="Mlenga V."/>
            <person name="Moru K."/>
            <person name="Mozes J."/>
            <person name="Mulrain L."/>
            <person name="Munson G."/>
            <person name="Naylor J."/>
            <person name="Newes C."/>
            <person name="Nguyen C."/>
            <person name="Nguyen N."/>
            <person name="Nguyen T."/>
            <person name="Nicol R."/>
            <person name="Nielsen C."/>
            <person name="Nizzari M."/>
            <person name="Norbu C."/>
            <person name="Norbu N."/>
            <person name="O'donnell P."/>
            <person name="Okoawo O."/>
            <person name="O'leary S."/>
            <person name="Omotosho B."/>
            <person name="O'neill K."/>
            <person name="Osman S."/>
            <person name="Parker S."/>
            <person name="Perrin D."/>
            <person name="Phunkhang P."/>
            <person name="Piqani B."/>
            <person name="Purcell S."/>
            <person name="Rachupka T."/>
            <person name="Ramasamy U."/>
            <person name="Rameau R."/>
            <person name="Ray V."/>
            <person name="Raymond C."/>
            <person name="Retta R."/>
            <person name="Richardson S."/>
            <person name="Rise C."/>
            <person name="Rodriguez J."/>
            <person name="Rogers J."/>
            <person name="Rogov P."/>
            <person name="Rutman M."/>
            <person name="Schupbach R."/>
            <person name="Seaman C."/>
            <person name="Settipalli S."/>
            <person name="Sharpe T."/>
            <person name="Sheridan J."/>
            <person name="Sherpa N."/>
            <person name="Shi J."/>
            <person name="Smirnov S."/>
            <person name="Smith C."/>
            <person name="Sougnez C."/>
            <person name="Spencer B."/>
            <person name="Stalker J."/>
            <person name="Stange-thomann N."/>
            <person name="Stavropoulos S."/>
            <person name="Stetson K."/>
            <person name="Stone C."/>
            <person name="Stone S."/>
            <person name="Stubbs M."/>
            <person name="Talamas J."/>
            <person name="Tchuinga P."/>
            <person name="Tenzing P."/>
            <person name="Tesfaye S."/>
            <person name="Theodore J."/>
            <person name="Thoulutsang Y."/>
            <person name="Topham K."/>
            <person name="Towey S."/>
            <person name="Tsamla T."/>
            <person name="Tsomo N."/>
            <person name="Vallee D."/>
            <person name="Vassiliev H."/>
            <person name="Venkataraman V."/>
            <person name="Vinson J."/>
            <person name="Vo A."/>
            <person name="Wade C."/>
            <person name="Wang S."/>
            <person name="Wangchuk T."/>
            <person name="Wangdi T."/>
            <person name="Whittaker C."/>
            <person name="Wilkinson J."/>
            <person name="Wu Y."/>
            <person name="Wyman D."/>
            <person name="Yadav S."/>
            <person name="Yang S."/>
            <person name="Yang X."/>
            <person name="Yeager S."/>
            <person name="Yee E."/>
            <person name="Young G."/>
            <person name="Zainoun J."/>
            <person name="Zembeck L."/>
            <person name="Zimmer A."/>
            <person name="Zody M."/>
            <person name="Lander E."/>
        </authorList>
    </citation>
    <scope>NUCLEOTIDE SEQUENCE [LARGE SCALE GENOMIC DNA]</scope>
</reference>
<dbReference type="Pfam" id="PF00266">
    <property type="entry name" value="Aminotran_5"/>
    <property type="match status" value="1"/>
</dbReference>
<dbReference type="GO" id="GO:0019441">
    <property type="term" value="P:L-tryptophan catabolic process to kynurenine"/>
    <property type="evidence" value="ECO:0007669"/>
    <property type="project" value="TreeGrafter"/>
</dbReference>
<dbReference type="PANTHER" id="PTHR14084:SF0">
    <property type="entry name" value="KYNURENINASE"/>
    <property type="match status" value="1"/>
</dbReference>
<comment type="subunit">
    <text evidence="4 5">Homodimer.</text>
</comment>
<dbReference type="GO" id="GO:0097053">
    <property type="term" value="P:L-kynurenine catabolic process"/>
    <property type="evidence" value="ECO:0007669"/>
    <property type="project" value="UniProtKB-UniRule"/>
</dbReference>
<accession>H2Z0M1</accession>
<dbReference type="Ensembl" id="ENSCSAVT00000011264.1">
    <property type="protein sequence ID" value="ENSCSAVP00000011133.1"/>
    <property type="gene ID" value="ENSCSAVG00000006511.1"/>
</dbReference>
<evidence type="ECO:0000313" key="7">
    <source>
        <dbReference type="Ensembl" id="ENSCSAVP00000011133.1"/>
    </source>
</evidence>
<reference evidence="7" key="3">
    <citation type="submission" date="2025-09" db="UniProtKB">
        <authorList>
            <consortium name="Ensembl"/>
        </authorList>
    </citation>
    <scope>IDENTIFICATION</scope>
</reference>
<comment type="function">
    <text evidence="4 5">Catalyzes the cleavage of L-kynurenine (L-Kyn) and L-3-hydroxykynurenine (L-3OHKyn) into anthranilic acid (AA) and 3-hydroxyanthranilic acid (3-OHAA), respectively.</text>
</comment>
<keyword evidence="8" id="KW-1185">Reference proteome</keyword>
<dbReference type="eggNOG" id="KOG3846">
    <property type="taxonomic scope" value="Eukaryota"/>
</dbReference>
<comment type="catalytic activity">
    <reaction evidence="5">
        <text>3-hydroxy-L-kynurenine + H2O = 3-hydroxyanthranilate + L-alanine + H(+)</text>
        <dbReference type="Rhea" id="RHEA:25143"/>
        <dbReference type="ChEBI" id="CHEBI:15377"/>
        <dbReference type="ChEBI" id="CHEBI:15378"/>
        <dbReference type="ChEBI" id="CHEBI:36559"/>
        <dbReference type="ChEBI" id="CHEBI:57972"/>
        <dbReference type="ChEBI" id="CHEBI:58125"/>
        <dbReference type="EC" id="3.7.1.3"/>
    </reaction>
</comment>
<reference evidence="7" key="2">
    <citation type="submission" date="2025-08" db="UniProtKB">
        <authorList>
            <consortium name="Ensembl"/>
        </authorList>
    </citation>
    <scope>IDENTIFICATION</scope>
</reference>
<evidence type="ECO:0000256" key="5">
    <source>
        <dbReference type="PIRNR" id="PIRNR038800"/>
    </source>
</evidence>
<dbReference type="UniPathway" id="UPA00334">
    <property type="reaction ID" value="UER00455"/>
</dbReference>
<feature type="domain" description="Aminotransferase class V" evidence="6">
    <location>
        <begin position="54"/>
        <end position="306"/>
    </location>
</feature>
<dbReference type="HOGENOM" id="CLU_003433_4_0_1"/>
<dbReference type="HAMAP" id="MF_01970">
    <property type="entry name" value="Kynureninase"/>
    <property type="match status" value="1"/>
</dbReference>
<proteinExistence type="inferred from homology"/>
<comment type="pathway">
    <text evidence="4 5">Cofactor biosynthesis; NAD(+) biosynthesis; quinolinate from L-kynurenine: step 2/3.</text>
</comment>
<comment type="catalytic activity">
    <reaction evidence="4 5">
        <text>L-kynurenine + H2O = anthranilate + L-alanine + H(+)</text>
        <dbReference type="Rhea" id="RHEA:16813"/>
        <dbReference type="ChEBI" id="CHEBI:15377"/>
        <dbReference type="ChEBI" id="CHEBI:15378"/>
        <dbReference type="ChEBI" id="CHEBI:16567"/>
        <dbReference type="ChEBI" id="CHEBI:57959"/>
        <dbReference type="ChEBI" id="CHEBI:57972"/>
        <dbReference type="EC" id="3.7.1.3"/>
    </reaction>
</comment>
<dbReference type="GO" id="GO:0005737">
    <property type="term" value="C:cytoplasm"/>
    <property type="evidence" value="ECO:0007669"/>
    <property type="project" value="UniProtKB-SubCell"/>
</dbReference>
<dbReference type="AlphaFoldDB" id="H2Z0M1"/>
<evidence type="ECO:0000256" key="3">
    <source>
        <dbReference type="ARBA" id="ARBA00022898"/>
    </source>
</evidence>
<dbReference type="GO" id="GO:0030429">
    <property type="term" value="F:kynureninase activity"/>
    <property type="evidence" value="ECO:0007669"/>
    <property type="project" value="UniProtKB-UniRule"/>
</dbReference>
<dbReference type="PANTHER" id="PTHR14084">
    <property type="entry name" value="KYNURENINASE"/>
    <property type="match status" value="1"/>
</dbReference>
<keyword evidence="2 4" id="KW-0378">Hydrolase</keyword>
<comment type="similarity">
    <text evidence="4 5">Belongs to the kynureninase family.</text>
</comment>
<dbReference type="GO" id="GO:0043420">
    <property type="term" value="P:anthranilate metabolic process"/>
    <property type="evidence" value="ECO:0007669"/>
    <property type="project" value="UniProtKB-UniRule"/>
</dbReference>
<dbReference type="InterPro" id="IPR000192">
    <property type="entry name" value="Aminotrans_V_dom"/>
</dbReference>
<dbReference type="GO" id="GO:0019805">
    <property type="term" value="P:quinolinate biosynthetic process"/>
    <property type="evidence" value="ECO:0007669"/>
    <property type="project" value="UniProtKB-UniRule"/>
</dbReference>
<dbReference type="OMA" id="WEEDMNA"/>
<evidence type="ECO:0000313" key="8">
    <source>
        <dbReference type="Proteomes" id="UP000007875"/>
    </source>
</evidence>
<dbReference type="InParanoid" id="H2Z0M1"/>
<dbReference type="UniPathway" id="UPA00253">
    <property type="reaction ID" value="UER00329"/>
</dbReference>
<keyword evidence="1 4" id="KW-0662">Pyridine nucleotide biosynthesis</keyword>
<comment type="cofactor">
    <cofactor evidence="4 5">
        <name>pyridoxal 5'-phosphate</name>
        <dbReference type="ChEBI" id="CHEBI:597326"/>
    </cofactor>
</comment>
<name>H2Z0M1_CIOSA</name>
<evidence type="ECO:0000256" key="2">
    <source>
        <dbReference type="ARBA" id="ARBA00022801"/>
    </source>
</evidence>
<evidence type="ECO:0000259" key="6">
    <source>
        <dbReference type="Pfam" id="PF00266"/>
    </source>
</evidence>
<dbReference type="SUPFAM" id="SSF53383">
    <property type="entry name" value="PLP-dependent transferases"/>
    <property type="match status" value="1"/>
</dbReference>
<dbReference type="Gene3D" id="3.90.1150.10">
    <property type="entry name" value="Aspartate Aminotransferase, domain 1"/>
    <property type="match status" value="1"/>
</dbReference>